<keyword evidence="3" id="KW-0238">DNA-binding</keyword>
<dbReference type="HOGENOM" id="CLU_112912_0_0_4"/>
<feature type="domain" description="RNA polymerase sigma factor 70 region 4 type 2" evidence="5">
    <location>
        <begin position="136"/>
        <end position="188"/>
    </location>
</feature>
<evidence type="ECO:0000256" key="2">
    <source>
        <dbReference type="ARBA" id="ARBA00023082"/>
    </source>
</evidence>
<dbReference type="GO" id="GO:0006352">
    <property type="term" value="P:DNA-templated transcription initiation"/>
    <property type="evidence" value="ECO:0007669"/>
    <property type="project" value="InterPro"/>
</dbReference>
<dbReference type="PANTHER" id="PTHR43133:SF8">
    <property type="entry name" value="RNA POLYMERASE SIGMA FACTOR HI_1459-RELATED"/>
    <property type="match status" value="1"/>
</dbReference>
<evidence type="ECO:0000256" key="4">
    <source>
        <dbReference type="ARBA" id="ARBA00023163"/>
    </source>
</evidence>
<proteinExistence type="predicted"/>
<dbReference type="InterPro" id="IPR039425">
    <property type="entry name" value="RNA_pol_sigma-70-like"/>
</dbReference>
<evidence type="ECO:0000256" key="1">
    <source>
        <dbReference type="ARBA" id="ARBA00023015"/>
    </source>
</evidence>
<dbReference type="PANTHER" id="PTHR43133">
    <property type="entry name" value="RNA POLYMERASE ECF-TYPE SIGMA FACTO"/>
    <property type="match status" value="1"/>
</dbReference>
<evidence type="ECO:0000259" key="5">
    <source>
        <dbReference type="Pfam" id="PF08281"/>
    </source>
</evidence>
<protein>
    <submittedName>
        <fullName evidence="6">RNA polymerase, sigma-24 subunit, ECF subfamily</fullName>
    </submittedName>
</protein>
<dbReference type="GO" id="GO:0016987">
    <property type="term" value="F:sigma factor activity"/>
    <property type="evidence" value="ECO:0007669"/>
    <property type="project" value="UniProtKB-KW"/>
</dbReference>
<evidence type="ECO:0000256" key="3">
    <source>
        <dbReference type="ARBA" id="ARBA00023125"/>
    </source>
</evidence>
<dbReference type="NCBIfam" id="TIGR02937">
    <property type="entry name" value="sigma70-ECF"/>
    <property type="match status" value="1"/>
</dbReference>
<dbReference type="GO" id="GO:0003677">
    <property type="term" value="F:DNA binding"/>
    <property type="evidence" value="ECO:0007669"/>
    <property type="project" value="UniProtKB-KW"/>
</dbReference>
<dbReference type="InterPro" id="IPR014284">
    <property type="entry name" value="RNA_pol_sigma-70_dom"/>
</dbReference>
<dbReference type="InterPro" id="IPR036388">
    <property type="entry name" value="WH-like_DNA-bd_sf"/>
</dbReference>
<dbReference type="InterPro" id="IPR013324">
    <property type="entry name" value="RNA_pol_sigma_r3/r4-like"/>
</dbReference>
<dbReference type="AlphaFoldDB" id="E1TFB5"/>
<sequence>MTTETTSDCAAIAHEPCEFDAPGNASFESAWKNVRPFLERRARKLARGDLVAADELLANTALKALLYMRRMPHRVLNPEGFMFAVLNHVFLDSARHASREARVLHFCSADDMDYLSATAVAAASPTHLFELDEGLAQIADAVANLPPAQQLLFSMRFEHEMTYAAIASELKISEALARKRIELLRKRLRATLHATRPSGKNASRQRV</sequence>
<accession>E1TFB5</accession>
<dbReference type="eggNOG" id="COG1595">
    <property type="taxonomic scope" value="Bacteria"/>
</dbReference>
<gene>
    <name evidence="6" type="ordered locus">BC1003_5529</name>
</gene>
<dbReference type="InterPro" id="IPR013249">
    <property type="entry name" value="RNA_pol_sigma70_r4_t2"/>
</dbReference>
<evidence type="ECO:0000313" key="6">
    <source>
        <dbReference type="EMBL" id="ADN61447.1"/>
    </source>
</evidence>
<dbReference type="EMBL" id="CP002218">
    <property type="protein sequence ID" value="ADN61447.1"/>
    <property type="molecule type" value="Genomic_DNA"/>
</dbReference>
<keyword evidence="4" id="KW-0804">Transcription</keyword>
<dbReference type="OrthoDB" id="9029451at2"/>
<dbReference type="Gene3D" id="1.10.10.10">
    <property type="entry name" value="Winged helix-like DNA-binding domain superfamily/Winged helix DNA-binding domain"/>
    <property type="match status" value="1"/>
</dbReference>
<keyword evidence="1" id="KW-0805">Transcription regulation</keyword>
<keyword evidence="2" id="KW-0731">Sigma factor</keyword>
<dbReference type="STRING" id="640512.BC1003_5529"/>
<dbReference type="SUPFAM" id="SSF88659">
    <property type="entry name" value="Sigma3 and sigma4 domains of RNA polymerase sigma factors"/>
    <property type="match status" value="1"/>
</dbReference>
<dbReference type="Pfam" id="PF08281">
    <property type="entry name" value="Sigma70_r4_2"/>
    <property type="match status" value="1"/>
</dbReference>
<dbReference type="KEGG" id="bgf:BC1003_5529"/>
<name>E1TFB5_BURSG</name>
<organism evidence="6">
    <name type="scientific">Burkholderia sp. (strain CCGE1003)</name>
    <dbReference type="NCBI Taxonomy" id="640512"/>
    <lineage>
        <taxon>Bacteria</taxon>
        <taxon>Pseudomonadati</taxon>
        <taxon>Pseudomonadota</taxon>
        <taxon>Betaproteobacteria</taxon>
        <taxon>Burkholderiales</taxon>
        <taxon>Burkholderiaceae</taxon>
        <taxon>Burkholderia</taxon>
    </lineage>
</organism>
<reference evidence="6" key="1">
    <citation type="submission" date="2010-09" db="EMBL/GenBank/DDBJ databases">
        <title>Complete sequence of chromosome2 of Burkholderia sp. CCGE1003.</title>
        <authorList>
            <consortium name="US DOE Joint Genome Institute"/>
            <person name="Lucas S."/>
            <person name="Copeland A."/>
            <person name="Lapidus A."/>
            <person name="Cheng J.-F."/>
            <person name="Bruce D."/>
            <person name="Goodwin L."/>
            <person name="Pitluck S."/>
            <person name="Daligault H."/>
            <person name="Davenport K."/>
            <person name="Detter J.C."/>
            <person name="Han C."/>
            <person name="Tapia R."/>
            <person name="Land M."/>
            <person name="Hauser L."/>
            <person name="Jeffries C."/>
            <person name="Kyrpides N."/>
            <person name="Ivanova N."/>
            <person name="Ovchinnikova G."/>
            <person name="Martinez-Romero E."/>
            <person name="Rogel M.A."/>
            <person name="Auchtung J."/>
            <person name="Tiedje J.M."/>
            <person name="Woyke T."/>
        </authorList>
    </citation>
    <scope>NUCLEOTIDE SEQUENCE</scope>
    <source>
        <strain evidence="6">CCGE1003</strain>
    </source>
</reference>